<evidence type="ECO:0000259" key="10">
    <source>
        <dbReference type="PROSITE" id="PS51007"/>
    </source>
</evidence>
<proteinExistence type="predicted"/>
<organism evidence="11 12">
    <name type="scientific">Flagellimonas olearia</name>
    <dbReference type="NCBI Taxonomy" id="552546"/>
    <lineage>
        <taxon>Bacteria</taxon>
        <taxon>Pseudomonadati</taxon>
        <taxon>Bacteroidota</taxon>
        <taxon>Flavobacteriia</taxon>
        <taxon>Flavobacteriales</taxon>
        <taxon>Flavobacteriaceae</taxon>
        <taxon>Flagellimonas</taxon>
    </lineage>
</organism>
<sequence length="348" mass="39012">MKYLFWMPLLFAMVSCTNDDGEYIAVGENELLTVTLPSNFPPMAYNVSENPPTKYGFELGKKLFYDGKLSANGFISCGFCHEQRFSFTHHGHQFSHGIDDLQGTRNTPSIANMAFFQEFAWDGATNHLDLFPIIPITNEVEMGETMTSVLQKLQADKVYQKDFNAAFEEGGVNHTNFLKALAQFMVMMVSYNSKYDKYVRNEDEVSLTDQELQGLSIFQEKCASCHTTDLFSDGSFRNNGLPPNPNINDLGRAEVSGSPSDNYKFKVPSLRNVALTAPYMHDGRFGSLESVLNFYQNGVKDSPTLDPLLKNGNALGISLNNDEKLALIAFLGTLTDDEFITDKRFAEY</sequence>
<reference evidence="11 12" key="1">
    <citation type="submission" date="2019-10" db="EMBL/GenBank/DDBJ databases">
        <title>Muricauda olearia CL-SS4 JCM15563 genome.</title>
        <authorList>
            <person name="Liu L."/>
        </authorList>
    </citation>
    <scope>NUCLEOTIDE SEQUENCE [LARGE SCALE GENOMIC DNA]</scope>
    <source>
        <strain evidence="11 12">CL-SS4</strain>
    </source>
</reference>
<dbReference type="PROSITE" id="PS51257">
    <property type="entry name" value="PROKAR_LIPOPROTEIN"/>
    <property type="match status" value="1"/>
</dbReference>
<evidence type="ECO:0000256" key="6">
    <source>
        <dbReference type="ARBA" id="ARBA00023002"/>
    </source>
</evidence>
<dbReference type="PANTHER" id="PTHR30600:SF10">
    <property type="entry name" value="BLL6722 PROTEIN"/>
    <property type="match status" value="1"/>
</dbReference>
<dbReference type="InterPro" id="IPR009056">
    <property type="entry name" value="Cyt_c-like_dom"/>
</dbReference>
<evidence type="ECO:0000256" key="1">
    <source>
        <dbReference type="ARBA" id="ARBA00004418"/>
    </source>
</evidence>
<evidence type="ECO:0000256" key="2">
    <source>
        <dbReference type="ARBA" id="ARBA00022617"/>
    </source>
</evidence>
<comment type="caution">
    <text evidence="11">The sequence shown here is derived from an EMBL/GenBank/DDBJ whole genome shotgun (WGS) entry which is preliminary data.</text>
</comment>
<name>A0A6I1DVI9_9FLAO</name>
<feature type="binding site" description="axial binding residue" evidence="9">
    <location>
        <position position="226"/>
    </location>
    <ligand>
        <name>heme c</name>
        <dbReference type="ChEBI" id="CHEBI:61717"/>
        <label>2</label>
    </ligand>
    <ligandPart>
        <name>Fe</name>
        <dbReference type="ChEBI" id="CHEBI:18248"/>
    </ligandPart>
</feature>
<keyword evidence="7 9" id="KW-0408">Iron</keyword>
<comment type="PTM">
    <text evidence="8">Binds 2 heme groups per subunit.</text>
</comment>
<evidence type="ECO:0000313" key="12">
    <source>
        <dbReference type="Proteomes" id="UP000429785"/>
    </source>
</evidence>
<dbReference type="InterPro" id="IPR026259">
    <property type="entry name" value="MauG/Cytc_peroxidase"/>
</dbReference>
<dbReference type="InterPro" id="IPR004852">
    <property type="entry name" value="Di-haem_cyt_c_peroxidsae"/>
</dbReference>
<keyword evidence="5" id="KW-0574">Periplasm</keyword>
<dbReference type="GO" id="GO:0046872">
    <property type="term" value="F:metal ion binding"/>
    <property type="evidence" value="ECO:0007669"/>
    <property type="project" value="UniProtKB-KW"/>
</dbReference>
<dbReference type="EMBL" id="WELG01000002">
    <property type="protein sequence ID" value="KAB7529028.1"/>
    <property type="molecule type" value="Genomic_DNA"/>
</dbReference>
<dbReference type="PANTHER" id="PTHR30600">
    <property type="entry name" value="CYTOCHROME C PEROXIDASE-RELATED"/>
    <property type="match status" value="1"/>
</dbReference>
<feature type="binding site" description="axial binding residue" evidence="9">
    <location>
        <position position="81"/>
    </location>
    <ligand>
        <name>heme c</name>
        <dbReference type="ChEBI" id="CHEBI:61717"/>
        <label>1</label>
    </ligand>
    <ligandPart>
        <name>Fe</name>
        <dbReference type="ChEBI" id="CHEBI:18248"/>
    </ligandPart>
</feature>
<evidence type="ECO:0000256" key="5">
    <source>
        <dbReference type="ARBA" id="ARBA00022764"/>
    </source>
</evidence>
<keyword evidence="3 9" id="KW-0479">Metal-binding</keyword>
<evidence type="ECO:0000256" key="3">
    <source>
        <dbReference type="ARBA" id="ARBA00022723"/>
    </source>
</evidence>
<evidence type="ECO:0000256" key="7">
    <source>
        <dbReference type="ARBA" id="ARBA00023004"/>
    </source>
</evidence>
<dbReference type="PIRSF" id="PIRSF000294">
    <property type="entry name" value="Cytochrome-c_peroxidase"/>
    <property type="match status" value="1"/>
</dbReference>
<keyword evidence="11" id="KW-0575">Peroxidase</keyword>
<gene>
    <name evidence="11" type="ORF">F8C76_14380</name>
</gene>
<keyword evidence="2 8" id="KW-0349">Heme</keyword>
<dbReference type="InterPro" id="IPR036909">
    <property type="entry name" value="Cyt_c-like_dom_sf"/>
</dbReference>
<dbReference type="PROSITE" id="PS51007">
    <property type="entry name" value="CYTC"/>
    <property type="match status" value="1"/>
</dbReference>
<dbReference type="GO" id="GO:0004130">
    <property type="term" value="F:cytochrome-c peroxidase activity"/>
    <property type="evidence" value="ECO:0007669"/>
    <property type="project" value="TreeGrafter"/>
</dbReference>
<feature type="binding site" description="covalent" evidence="8">
    <location>
        <position position="222"/>
    </location>
    <ligand>
        <name>heme c</name>
        <dbReference type="ChEBI" id="CHEBI:61717"/>
        <label>2</label>
    </ligand>
</feature>
<comment type="cofactor">
    <cofactor evidence="8">
        <name>heme</name>
        <dbReference type="ChEBI" id="CHEBI:30413"/>
    </cofactor>
    <text evidence="8">Binds 2 heme groups.</text>
</comment>
<dbReference type="SUPFAM" id="SSF46626">
    <property type="entry name" value="Cytochrome c"/>
    <property type="match status" value="2"/>
</dbReference>
<dbReference type="AlphaFoldDB" id="A0A6I1DVI9"/>
<comment type="subcellular location">
    <subcellularLocation>
        <location evidence="1">Periplasm</location>
    </subcellularLocation>
</comment>
<evidence type="ECO:0000313" key="11">
    <source>
        <dbReference type="EMBL" id="KAB7529028.1"/>
    </source>
</evidence>
<accession>A0A6I1DVI9</accession>
<feature type="binding site" description="covalent" evidence="8">
    <location>
        <position position="225"/>
    </location>
    <ligand>
        <name>heme c</name>
        <dbReference type="ChEBI" id="CHEBI:61717"/>
        <label>2</label>
    </ligand>
</feature>
<keyword evidence="6" id="KW-0560">Oxidoreductase</keyword>
<dbReference type="InterPro" id="IPR051395">
    <property type="entry name" value="Cytochrome_c_Peroxidase/MauG"/>
</dbReference>
<dbReference type="Proteomes" id="UP000429785">
    <property type="component" value="Unassembled WGS sequence"/>
</dbReference>
<dbReference type="RefSeq" id="WP_152132386.1">
    <property type="nucleotide sequence ID" value="NZ_WELG01000002.1"/>
</dbReference>
<evidence type="ECO:0000256" key="9">
    <source>
        <dbReference type="PIRSR" id="PIRSR000294-2"/>
    </source>
</evidence>
<feature type="domain" description="Cytochrome c" evidence="10">
    <location>
        <begin position="209"/>
        <end position="335"/>
    </location>
</feature>
<feature type="binding site" description="covalent" evidence="8">
    <location>
        <position position="80"/>
    </location>
    <ligand>
        <name>heme c</name>
        <dbReference type="ChEBI" id="CHEBI:61717"/>
        <label>1</label>
    </ligand>
</feature>
<dbReference type="GO" id="GO:0042597">
    <property type="term" value="C:periplasmic space"/>
    <property type="evidence" value="ECO:0007669"/>
    <property type="project" value="UniProtKB-SubCell"/>
</dbReference>
<feature type="binding site" description="covalent" evidence="8">
    <location>
        <position position="77"/>
    </location>
    <ligand>
        <name>heme c</name>
        <dbReference type="ChEBI" id="CHEBI:61717"/>
        <label>1</label>
    </ligand>
</feature>
<protein>
    <submittedName>
        <fullName evidence="11">Cytochrome-c peroxidase</fullName>
    </submittedName>
</protein>
<evidence type="ECO:0000256" key="8">
    <source>
        <dbReference type="PIRSR" id="PIRSR000294-1"/>
    </source>
</evidence>
<dbReference type="GO" id="GO:0009055">
    <property type="term" value="F:electron transfer activity"/>
    <property type="evidence" value="ECO:0007669"/>
    <property type="project" value="InterPro"/>
</dbReference>
<evidence type="ECO:0000256" key="4">
    <source>
        <dbReference type="ARBA" id="ARBA00022729"/>
    </source>
</evidence>
<dbReference type="Pfam" id="PF03150">
    <property type="entry name" value="CCP_MauG"/>
    <property type="match status" value="1"/>
</dbReference>
<dbReference type="Gene3D" id="1.10.760.10">
    <property type="entry name" value="Cytochrome c-like domain"/>
    <property type="match status" value="2"/>
</dbReference>
<keyword evidence="4" id="KW-0732">Signal</keyword>
<dbReference type="OrthoDB" id="9805202at2"/>
<dbReference type="GO" id="GO:0020037">
    <property type="term" value="F:heme binding"/>
    <property type="evidence" value="ECO:0007669"/>
    <property type="project" value="InterPro"/>
</dbReference>